<feature type="region of interest" description="Disordered" evidence="1">
    <location>
        <begin position="1"/>
        <end position="76"/>
    </location>
</feature>
<evidence type="ECO:0000313" key="2">
    <source>
        <dbReference type="EMBL" id="MBB5112999.1"/>
    </source>
</evidence>
<keyword evidence="3" id="KW-1185">Reference proteome</keyword>
<protein>
    <recommendedName>
        <fullName evidence="4">DUF3072 family protein</fullName>
    </recommendedName>
</protein>
<dbReference type="EMBL" id="JACHJC010000001">
    <property type="protein sequence ID" value="MBB5112999.1"/>
    <property type="molecule type" value="Genomic_DNA"/>
</dbReference>
<sequence>MSMADRANTNGRNVNPDAAVKDPDDWVTGDEPPTAAQESYLHTLAQEAGEPVPEGLTKAEASRRIDELQAETGRGR</sequence>
<reference evidence="2 3" key="1">
    <citation type="submission" date="2020-08" db="EMBL/GenBank/DDBJ databases">
        <title>Sequencing the genomes of 1000 actinobacteria strains.</title>
        <authorList>
            <person name="Klenk H.-P."/>
        </authorList>
    </citation>
    <scope>NUCLEOTIDE SEQUENCE [LARGE SCALE GENOMIC DNA]</scope>
    <source>
        <strain evidence="2 3">DSM 43036</strain>
    </source>
</reference>
<feature type="compositionally biased region" description="Basic and acidic residues" evidence="1">
    <location>
        <begin position="60"/>
        <end position="76"/>
    </location>
</feature>
<dbReference type="InterPro" id="IPR021425">
    <property type="entry name" value="DUF3072"/>
</dbReference>
<proteinExistence type="predicted"/>
<dbReference type="Proteomes" id="UP000618986">
    <property type="component" value="Unassembled WGS sequence"/>
</dbReference>
<evidence type="ECO:0000256" key="1">
    <source>
        <dbReference type="SAM" id="MobiDB-lite"/>
    </source>
</evidence>
<dbReference type="Pfam" id="PF11272">
    <property type="entry name" value="DUF3072"/>
    <property type="match status" value="1"/>
</dbReference>
<evidence type="ECO:0008006" key="4">
    <source>
        <dbReference type="Google" id="ProtNLM"/>
    </source>
</evidence>
<name>A0ABR6MD41_MICEC</name>
<gene>
    <name evidence="2" type="ORF">FHU28_002838</name>
</gene>
<accession>A0ABR6MD41</accession>
<evidence type="ECO:0000313" key="3">
    <source>
        <dbReference type="Proteomes" id="UP000618986"/>
    </source>
</evidence>
<organism evidence="2 3">
    <name type="scientific">Micromonospora echinospora</name>
    <name type="common">Micromonospora purpurea</name>
    <dbReference type="NCBI Taxonomy" id="1877"/>
    <lineage>
        <taxon>Bacteria</taxon>
        <taxon>Bacillati</taxon>
        <taxon>Actinomycetota</taxon>
        <taxon>Actinomycetes</taxon>
        <taxon>Micromonosporales</taxon>
        <taxon>Micromonosporaceae</taxon>
        <taxon>Micromonospora</taxon>
    </lineage>
</organism>
<comment type="caution">
    <text evidence="2">The sequence shown here is derived from an EMBL/GenBank/DDBJ whole genome shotgun (WGS) entry which is preliminary data.</text>
</comment>